<evidence type="ECO:0000313" key="10">
    <source>
        <dbReference type="Proteomes" id="UP000484255"/>
    </source>
</evidence>
<keyword evidence="3" id="KW-1003">Cell membrane</keyword>
<keyword evidence="2 7" id="KW-0813">Transport</keyword>
<dbReference type="Gene3D" id="1.10.3720.10">
    <property type="entry name" value="MetI-like"/>
    <property type="match status" value="1"/>
</dbReference>
<accession>A0A7C9PHH2</accession>
<feature type="domain" description="ABC transmembrane type-1" evidence="8">
    <location>
        <begin position="88"/>
        <end position="284"/>
    </location>
</feature>
<dbReference type="CDD" id="cd06261">
    <property type="entry name" value="TM_PBP2"/>
    <property type="match status" value="1"/>
</dbReference>
<organism evidence="9 10">
    <name type="scientific">Ideonella livida</name>
    <dbReference type="NCBI Taxonomy" id="2707176"/>
    <lineage>
        <taxon>Bacteria</taxon>
        <taxon>Pseudomonadati</taxon>
        <taxon>Pseudomonadota</taxon>
        <taxon>Betaproteobacteria</taxon>
        <taxon>Burkholderiales</taxon>
        <taxon>Sphaerotilaceae</taxon>
        <taxon>Ideonella</taxon>
    </lineage>
</organism>
<dbReference type="AlphaFoldDB" id="A0A7C9PHH2"/>
<dbReference type="InterPro" id="IPR035906">
    <property type="entry name" value="MetI-like_sf"/>
</dbReference>
<feature type="transmembrane region" description="Helical" evidence="7">
    <location>
        <begin position="167"/>
        <end position="184"/>
    </location>
</feature>
<reference evidence="9 10" key="1">
    <citation type="submission" date="2020-02" db="EMBL/GenBank/DDBJ databases">
        <title>Ideonella bacterium strain TBM-1.</title>
        <authorList>
            <person name="Chen W.-M."/>
        </authorList>
    </citation>
    <scope>NUCLEOTIDE SEQUENCE [LARGE SCALE GENOMIC DNA]</scope>
    <source>
        <strain evidence="9 10">TBM-1</strain>
    </source>
</reference>
<gene>
    <name evidence="9" type="ORF">G3A44_11695</name>
</gene>
<sequence>MNPTPHIAAARRARLSRWLGVATWYATGALLLLFFLFPLAFMAVSAFKTDEAQLLRDMAGFDAFRLHGTVGWDNFTQVLGQTNFLRALGNSTLVVGLTVVAGVFVNSALAYALARLQFPGRGLLVSAIVALIIVPFEAIAVPLLLLVNQLPWWGGQVGWLDSYQVQVIPFIAHAFSVFLFYQFFIALPRDLEEAARMDGAGPLRIYWSIVLPLSKPVIATVVILQFLARWGDLLWPVMVVRGPVFETLPLAMQTFFGQFPRQWGPVMAFAVMTTLPTLLVFIVFQRWFVKSAISSGIKG</sequence>
<dbReference type="GO" id="GO:0005886">
    <property type="term" value="C:plasma membrane"/>
    <property type="evidence" value="ECO:0007669"/>
    <property type="project" value="UniProtKB-SubCell"/>
</dbReference>
<evidence type="ECO:0000256" key="1">
    <source>
        <dbReference type="ARBA" id="ARBA00004651"/>
    </source>
</evidence>
<protein>
    <submittedName>
        <fullName evidence="9">Carbohydrate ABC transporter permease</fullName>
    </submittedName>
</protein>
<dbReference type="InterPro" id="IPR000515">
    <property type="entry name" value="MetI-like"/>
</dbReference>
<evidence type="ECO:0000256" key="5">
    <source>
        <dbReference type="ARBA" id="ARBA00022989"/>
    </source>
</evidence>
<keyword evidence="4 7" id="KW-0812">Transmembrane</keyword>
<evidence type="ECO:0000313" key="9">
    <source>
        <dbReference type="EMBL" id="NDY91849.1"/>
    </source>
</evidence>
<evidence type="ECO:0000256" key="4">
    <source>
        <dbReference type="ARBA" id="ARBA00022692"/>
    </source>
</evidence>
<feature type="transmembrane region" description="Helical" evidence="7">
    <location>
        <begin position="123"/>
        <end position="147"/>
    </location>
</feature>
<dbReference type="EMBL" id="JAAGOH010000012">
    <property type="protein sequence ID" value="NDY91849.1"/>
    <property type="molecule type" value="Genomic_DNA"/>
</dbReference>
<keyword evidence="6 7" id="KW-0472">Membrane</keyword>
<keyword evidence="5 7" id="KW-1133">Transmembrane helix</keyword>
<dbReference type="SUPFAM" id="SSF161098">
    <property type="entry name" value="MetI-like"/>
    <property type="match status" value="1"/>
</dbReference>
<feature type="transmembrane region" description="Helical" evidence="7">
    <location>
        <begin position="205"/>
        <end position="228"/>
    </location>
</feature>
<comment type="subcellular location">
    <subcellularLocation>
        <location evidence="1 7">Cell membrane</location>
        <topology evidence="1 7">Multi-pass membrane protein</topology>
    </subcellularLocation>
</comment>
<evidence type="ECO:0000256" key="2">
    <source>
        <dbReference type="ARBA" id="ARBA00022448"/>
    </source>
</evidence>
<evidence type="ECO:0000256" key="6">
    <source>
        <dbReference type="ARBA" id="ARBA00023136"/>
    </source>
</evidence>
<dbReference type="GO" id="GO:0055085">
    <property type="term" value="P:transmembrane transport"/>
    <property type="evidence" value="ECO:0007669"/>
    <property type="project" value="InterPro"/>
</dbReference>
<evidence type="ECO:0000259" key="8">
    <source>
        <dbReference type="PROSITE" id="PS50928"/>
    </source>
</evidence>
<comment type="caution">
    <text evidence="9">The sequence shown here is derived from an EMBL/GenBank/DDBJ whole genome shotgun (WGS) entry which is preliminary data.</text>
</comment>
<dbReference type="Pfam" id="PF00528">
    <property type="entry name" value="BPD_transp_1"/>
    <property type="match status" value="1"/>
</dbReference>
<feature type="transmembrane region" description="Helical" evidence="7">
    <location>
        <begin position="266"/>
        <end position="289"/>
    </location>
</feature>
<evidence type="ECO:0000256" key="7">
    <source>
        <dbReference type="RuleBase" id="RU363032"/>
    </source>
</evidence>
<feature type="transmembrane region" description="Helical" evidence="7">
    <location>
        <begin position="93"/>
        <end position="114"/>
    </location>
</feature>
<comment type="similarity">
    <text evidence="7">Belongs to the binding-protein-dependent transport system permease family.</text>
</comment>
<name>A0A7C9PHH2_9BURK</name>
<evidence type="ECO:0000256" key="3">
    <source>
        <dbReference type="ARBA" id="ARBA00022475"/>
    </source>
</evidence>
<dbReference type="PANTHER" id="PTHR43744:SF12">
    <property type="entry name" value="ABC TRANSPORTER PERMEASE PROTEIN MG189-RELATED"/>
    <property type="match status" value="1"/>
</dbReference>
<keyword evidence="10" id="KW-1185">Reference proteome</keyword>
<dbReference type="RefSeq" id="WP_163457702.1">
    <property type="nucleotide sequence ID" value="NZ_JAAGOH010000012.1"/>
</dbReference>
<dbReference type="PANTHER" id="PTHR43744">
    <property type="entry name" value="ABC TRANSPORTER PERMEASE PROTEIN MG189-RELATED-RELATED"/>
    <property type="match status" value="1"/>
</dbReference>
<feature type="transmembrane region" description="Helical" evidence="7">
    <location>
        <begin position="21"/>
        <end position="47"/>
    </location>
</feature>
<dbReference type="PROSITE" id="PS50928">
    <property type="entry name" value="ABC_TM1"/>
    <property type="match status" value="1"/>
</dbReference>
<proteinExistence type="inferred from homology"/>
<dbReference type="Proteomes" id="UP000484255">
    <property type="component" value="Unassembled WGS sequence"/>
</dbReference>